<sequence>MITKSYTYHLDQIESVALDLLPKLNSKMVVFNGEMGAGKTTLIKALVKAMGSEDAVNSPTFSIVNEYLIPNDKVYHFDFYRIESIEEAYNFGIEDYFSSNHWLFIEWAERVEELILDDICLIDISILNPTERTLKLTIETNNLTENMQYNS</sequence>
<evidence type="ECO:0000256" key="1">
    <source>
        <dbReference type="ARBA" id="ARBA00004496"/>
    </source>
</evidence>
<keyword evidence="12" id="KW-1185">Reference proteome</keyword>
<evidence type="ECO:0000256" key="8">
    <source>
        <dbReference type="ARBA" id="ARBA00022840"/>
    </source>
</evidence>
<dbReference type="STRING" id="1089305.SAMN05444148_2372"/>
<keyword evidence="8" id="KW-0067">ATP-binding</keyword>
<comment type="similarity">
    <text evidence="2">Belongs to the TsaE family.</text>
</comment>
<evidence type="ECO:0000313" key="12">
    <source>
        <dbReference type="Proteomes" id="UP000184522"/>
    </source>
</evidence>
<dbReference type="InterPro" id="IPR003442">
    <property type="entry name" value="T6A_TsaE"/>
</dbReference>
<dbReference type="AlphaFoldDB" id="A0A1M5U5G8"/>
<keyword evidence="4" id="KW-0963">Cytoplasm</keyword>
<dbReference type="SUPFAM" id="SSF52540">
    <property type="entry name" value="P-loop containing nucleoside triphosphate hydrolases"/>
    <property type="match status" value="1"/>
</dbReference>
<dbReference type="GO" id="GO:0046872">
    <property type="term" value="F:metal ion binding"/>
    <property type="evidence" value="ECO:0007669"/>
    <property type="project" value="UniProtKB-KW"/>
</dbReference>
<keyword evidence="7" id="KW-0547">Nucleotide-binding</keyword>
<name>A0A1M5U5G8_9FLAO</name>
<dbReference type="GO" id="GO:0002949">
    <property type="term" value="P:tRNA threonylcarbamoyladenosine modification"/>
    <property type="evidence" value="ECO:0007669"/>
    <property type="project" value="InterPro"/>
</dbReference>
<evidence type="ECO:0000256" key="6">
    <source>
        <dbReference type="ARBA" id="ARBA00022723"/>
    </source>
</evidence>
<proteinExistence type="inferred from homology"/>
<evidence type="ECO:0000256" key="9">
    <source>
        <dbReference type="ARBA" id="ARBA00022842"/>
    </source>
</evidence>
<dbReference type="GO" id="GO:0005737">
    <property type="term" value="C:cytoplasm"/>
    <property type="evidence" value="ECO:0007669"/>
    <property type="project" value="UniProtKB-SubCell"/>
</dbReference>
<comment type="subcellular location">
    <subcellularLocation>
        <location evidence="1">Cytoplasm</location>
    </subcellularLocation>
</comment>
<organism evidence="11 12">
    <name type="scientific">Winogradskyella jejuensis</name>
    <dbReference type="NCBI Taxonomy" id="1089305"/>
    <lineage>
        <taxon>Bacteria</taxon>
        <taxon>Pseudomonadati</taxon>
        <taxon>Bacteroidota</taxon>
        <taxon>Flavobacteriia</taxon>
        <taxon>Flavobacteriales</taxon>
        <taxon>Flavobacteriaceae</taxon>
        <taxon>Winogradskyella</taxon>
    </lineage>
</organism>
<evidence type="ECO:0000256" key="5">
    <source>
        <dbReference type="ARBA" id="ARBA00022694"/>
    </source>
</evidence>
<dbReference type="Proteomes" id="UP000184522">
    <property type="component" value="Unassembled WGS sequence"/>
</dbReference>
<evidence type="ECO:0000256" key="10">
    <source>
        <dbReference type="ARBA" id="ARBA00032441"/>
    </source>
</evidence>
<dbReference type="PANTHER" id="PTHR33540">
    <property type="entry name" value="TRNA THREONYLCARBAMOYLADENOSINE BIOSYNTHESIS PROTEIN TSAE"/>
    <property type="match status" value="1"/>
</dbReference>
<dbReference type="NCBIfam" id="TIGR00150">
    <property type="entry name" value="T6A_YjeE"/>
    <property type="match status" value="1"/>
</dbReference>
<evidence type="ECO:0000313" key="11">
    <source>
        <dbReference type="EMBL" id="SHH58272.1"/>
    </source>
</evidence>
<keyword evidence="5" id="KW-0819">tRNA processing</keyword>
<dbReference type="InterPro" id="IPR027417">
    <property type="entry name" value="P-loop_NTPase"/>
</dbReference>
<accession>A0A1M5U5G8</accession>
<evidence type="ECO:0000256" key="3">
    <source>
        <dbReference type="ARBA" id="ARBA00019010"/>
    </source>
</evidence>
<evidence type="ECO:0000256" key="7">
    <source>
        <dbReference type="ARBA" id="ARBA00022741"/>
    </source>
</evidence>
<dbReference type="EMBL" id="FQWS01000002">
    <property type="protein sequence ID" value="SHH58272.1"/>
    <property type="molecule type" value="Genomic_DNA"/>
</dbReference>
<dbReference type="GO" id="GO:0005524">
    <property type="term" value="F:ATP binding"/>
    <property type="evidence" value="ECO:0007669"/>
    <property type="project" value="UniProtKB-KW"/>
</dbReference>
<gene>
    <name evidence="11" type="ORF">SAMN05444148_2372</name>
</gene>
<dbReference type="RefSeq" id="WP_234969268.1">
    <property type="nucleotide sequence ID" value="NZ_FQWS01000002.1"/>
</dbReference>
<reference evidence="12" key="1">
    <citation type="submission" date="2016-11" db="EMBL/GenBank/DDBJ databases">
        <authorList>
            <person name="Varghese N."/>
            <person name="Submissions S."/>
        </authorList>
    </citation>
    <scope>NUCLEOTIDE SEQUENCE [LARGE SCALE GENOMIC DNA]</scope>
    <source>
        <strain evidence="12">DSM 25330</strain>
    </source>
</reference>
<protein>
    <recommendedName>
        <fullName evidence="3">tRNA threonylcarbamoyladenosine biosynthesis protein TsaE</fullName>
    </recommendedName>
    <alternativeName>
        <fullName evidence="10">t(6)A37 threonylcarbamoyladenosine biosynthesis protein TsaE</fullName>
    </alternativeName>
</protein>
<dbReference type="Gene3D" id="3.40.50.300">
    <property type="entry name" value="P-loop containing nucleotide triphosphate hydrolases"/>
    <property type="match status" value="1"/>
</dbReference>
<evidence type="ECO:0000256" key="2">
    <source>
        <dbReference type="ARBA" id="ARBA00007599"/>
    </source>
</evidence>
<evidence type="ECO:0000256" key="4">
    <source>
        <dbReference type="ARBA" id="ARBA00022490"/>
    </source>
</evidence>
<keyword evidence="9" id="KW-0460">Magnesium</keyword>
<dbReference type="PANTHER" id="PTHR33540:SF2">
    <property type="entry name" value="TRNA THREONYLCARBAMOYLADENOSINE BIOSYNTHESIS PROTEIN TSAE"/>
    <property type="match status" value="1"/>
</dbReference>
<dbReference type="Pfam" id="PF02367">
    <property type="entry name" value="TsaE"/>
    <property type="match status" value="1"/>
</dbReference>
<keyword evidence="6" id="KW-0479">Metal-binding</keyword>